<dbReference type="Gene3D" id="3.40.50.300">
    <property type="entry name" value="P-loop containing nucleotide triphosphate hydrolases"/>
    <property type="match status" value="2"/>
</dbReference>
<evidence type="ECO:0000256" key="6">
    <source>
        <dbReference type="ARBA" id="ARBA00034617"/>
    </source>
</evidence>
<gene>
    <name evidence="11" type="ORF">FHR32_002158</name>
</gene>
<keyword evidence="12" id="KW-1185">Reference proteome</keyword>
<evidence type="ECO:0000256" key="3">
    <source>
        <dbReference type="ARBA" id="ARBA00022806"/>
    </source>
</evidence>
<dbReference type="GO" id="GO:0016787">
    <property type="term" value="F:hydrolase activity"/>
    <property type="evidence" value="ECO:0007669"/>
    <property type="project" value="UniProtKB-UniRule"/>
</dbReference>
<dbReference type="PANTHER" id="PTHR11070">
    <property type="entry name" value="UVRD / RECB / PCRA DNA HELICASE FAMILY MEMBER"/>
    <property type="match status" value="1"/>
</dbReference>
<feature type="domain" description="UvrD-like helicase ATP-binding" evidence="10">
    <location>
        <begin position="10"/>
        <end position="592"/>
    </location>
</feature>
<dbReference type="Proteomes" id="UP000534286">
    <property type="component" value="Unassembled WGS sequence"/>
</dbReference>
<dbReference type="EC" id="5.6.2.4" evidence="7"/>
<dbReference type="InterPro" id="IPR027417">
    <property type="entry name" value="P-loop_NTPase"/>
</dbReference>
<evidence type="ECO:0000256" key="1">
    <source>
        <dbReference type="ARBA" id="ARBA00022741"/>
    </source>
</evidence>
<dbReference type="SUPFAM" id="SSF52540">
    <property type="entry name" value="P-loop containing nucleoside triphosphate hydrolases"/>
    <property type="match status" value="1"/>
</dbReference>
<dbReference type="CDD" id="cd17932">
    <property type="entry name" value="DEXQc_UvrD"/>
    <property type="match status" value="1"/>
</dbReference>
<proteinExistence type="predicted"/>
<keyword evidence="5" id="KW-0413">Isomerase</keyword>
<comment type="catalytic activity">
    <reaction evidence="8">
        <text>ATP + H2O = ADP + phosphate + H(+)</text>
        <dbReference type="Rhea" id="RHEA:13065"/>
        <dbReference type="ChEBI" id="CHEBI:15377"/>
        <dbReference type="ChEBI" id="CHEBI:15378"/>
        <dbReference type="ChEBI" id="CHEBI:30616"/>
        <dbReference type="ChEBI" id="CHEBI:43474"/>
        <dbReference type="ChEBI" id="CHEBI:456216"/>
        <dbReference type="EC" id="5.6.2.4"/>
    </reaction>
</comment>
<comment type="catalytic activity">
    <reaction evidence="6">
        <text>Couples ATP hydrolysis with the unwinding of duplex DNA by translocating in the 3'-5' direction.</text>
        <dbReference type="EC" id="5.6.2.4"/>
    </reaction>
</comment>
<evidence type="ECO:0000256" key="2">
    <source>
        <dbReference type="ARBA" id="ARBA00022801"/>
    </source>
</evidence>
<comment type="caution">
    <text evidence="11">The sequence shown here is derived from an EMBL/GenBank/DDBJ whole genome shotgun (WGS) entry which is preliminary data.</text>
</comment>
<dbReference type="AlphaFoldDB" id="A0A7W7RUM0"/>
<evidence type="ECO:0000256" key="8">
    <source>
        <dbReference type="ARBA" id="ARBA00048988"/>
    </source>
</evidence>
<evidence type="ECO:0000313" key="11">
    <source>
        <dbReference type="EMBL" id="MBB4937853.1"/>
    </source>
</evidence>
<evidence type="ECO:0000259" key="10">
    <source>
        <dbReference type="PROSITE" id="PS51198"/>
    </source>
</evidence>
<reference evidence="11 12" key="1">
    <citation type="submission" date="2020-08" db="EMBL/GenBank/DDBJ databases">
        <title>Sequencing the genomes of 1000 actinobacteria strains.</title>
        <authorList>
            <person name="Klenk H.-P."/>
        </authorList>
    </citation>
    <scope>NUCLEOTIDE SEQUENCE [LARGE SCALE GENOMIC DNA]</scope>
    <source>
        <strain evidence="11 12">DSM 43023</strain>
    </source>
</reference>
<dbReference type="InterPro" id="IPR014016">
    <property type="entry name" value="UvrD-like_ATP-bd"/>
</dbReference>
<protein>
    <recommendedName>
        <fullName evidence="7">DNA 3'-5' helicase</fullName>
        <ecNumber evidence="7">5.6.2.4</ecNumber>
    </recommendedName>
</protein>
<keyword evidence="2 9" id="KW-0378">Hydrolase</keyword>
<evidence type="ECO:0000256" key="5">
    <source>
        <dbReference type="ARBA" id="ARBA00023235"/>
    </source>
</evidence>
<dbReference type="InterPro" id="IPR014017">
    <property type="entry name" value="DNA_helicase_UvrD-like_C"/>
</dbReference>
<name>A0A7W7RUM0_9ACTN</name>
<dbReference type="GO" id="GO:0003677">
    <property type="term" value="F:DNA binding"/>
    <property type="evidence" value="ECO:0007669"/>
    <property type="project" value="InterPro"/>
</dbReference>
<evidence type="ECO:0000256" key="9">
    <source>
        <dbReference type="PROSITE-ProRule" id="PRU00560"/>
    </source>
</evidence>
<dbReference type="Pfam" id="PF00580">
    <property type="entry name" value="UvrD-helicase"/>
    <property type="match status" value="1"/>
</dbReference>
<dbReference type="RefSeq" id="WP_221465351.1">
    <property type="nucleotide sequence ID" value="NZ_BAABEK010000039.1"/>
</dbReference>
<dbReference type="GO" id="GO:0043138">
    <property type="term" value="F:3'-5' DNA helicase activity"/>
    <property type="evidence" value="ECO:0007669"/>
    <property type="project" value="UniProtKB-EC"/>
</dbReference>
<evidence type="ECO:0000313" key="12">
    <source>
        <dbReference type="Proteomes" id="UP000534286"/>
    </source>
</evidence>
<keyword evidence="1 9" id="KW-0547">Nucleotide-binding</keyword>
<accession>A0A7W7RUM0</accession>
<evidence type="ECO:0000256" key="7">
    <source>
        <dbReference type="ARBA" id="ARBA00034808"/>
    </source>
</evidence>
<dbReference type="EMBL" id="JACHJU010000001">
    <property type="protein sequence ID" value="MBB4937853.1"/>
    <property type="molecule type" value="Genomic_DNA"/>
</dbReference>
<keyword evidence="3 9" id="KW-0347">Helicase</keyword>
<organism evidence="11 12">
    <name type="scientific">Streptosporangium album</name>
    <dbReference type="NCBI Taxonomy" id="47479"/>
    <lineage>
        <taxon>Bacteria</taxon>
        <taxon>Bacillati</taxon>
        <taxon>Actinomycetota</taxon>
        <taxon>Actinomycetes</taxon>
        <taxon>Streptosporangiales</taxon>
        <taxon>Streptosporangiaceae</taxon>
        <taxon>Streptosporangium</taxon>
    </lineage>
</organism>
<evidence type="ECO:0000256" key="4">
    <source>
        <dbReference type="ARBA" id="ARBA00022840"/>
    </source>
</evidence>
<dbReference type="GO" id="GO:0005524">
    <property type="term" value="F:ATP binding"/>
    <property type="evidence" value="ECO:0007669"/>
    <property type="project" value="UniProtKB-UniRule"/>
</dbReference>
<sequence>MTGPYAGDPELTPEQEEVIQQPAEAMTLVTAGAGSGKTHTLVRRLHRLVQEEGLRAREILVLSFSRASVRELRSRLARDGAAAQYVRTQTFDSWALELLSEIDSHIDWRSQNFEERIRATTRAIDAGDADGRYEEALRHVVIDEVQDLVGERREMVEALLGRYDCGFTVVGDSAQAIYGFQSQDPAERPGEFFIWLRNTFGEDLVELHLTRNFRARTEEARLALALGSKLQLTDRVTAPGPHLYNRLRTALGGTLEFGSLDDQFVCDSLRKYDGTSAILCRTNSQALLTSELLHKGGVAHRLQRAAQDRAVPAWMAALFRSVDASQLTRSQFDEVFPAVPSVGDLDRDTTWDLLIRHSSPRGRRTVDLVGLRSALVSGRIPDELTAQPPSALLVSSFHRAKGLEFDRVLVTDPGPLQDGRGTDPDEEARMLYVAMTRPRDDLWHLAAPDTRFIRKDDRTNRWGRYHWQRSWRLGLELTSGDVHSDQPAGAYGFAGDPTELQQYLETAVLTGDELVLERVNDETDDQGHSPPYLIRHSDRLIGAVSDPFRSTLYRYMQLGRGSNPRSWPALITGARVDAIETVVGSPLSGASSGLGPHGIWLAPRLTGLTWFSYEKKSREESVDV</sequence>
<feature type="binding site" evidence="9">
    <location>
        <begin position="31"/>
        <end position="38"/>
    </location>
    <ligand>
        <name>ATP</name>
        <dbReference type="ChEBI" id="CHEBI:30616"/>
    </ligand>
</feature>
<dbReference type="InterPro" id="IPR000212">
    <property type="entry name" value="DNA_helicase_UvrD/REP"/>
</dbReference>
<dbReference type="Pfam" id="PF13361">
    <property type="entry name" value="UvrD_C"/>
    <property type="match status" value="1"/>
</dbReference>
<dbReference type="PROSITE" id="PS51198">
    <property type="entry name" value="UVRD_HELICASE_ATP_BIND"/>
    <property type="match status" value="1"/>
</dbReference>
<keyword evidence="4 9" id="KW-0067">ATP-binding</keyword>